<accession>A6JR26</accession>
<keyword evidence="1" id="KW-0732">Signal</keyword>
<evidence type="ECO:0000313" key="4">
    <source>
        <dbReference type="RGD" id="70984"/>
    </source>
</evidence>
<reference evidence="2 3" key="1">
    <citation type="submission" date="2005-09" db="EMBL/GenBank/DDBJ databases">
        <authorList>
            <person name="Mural R.J."/>
            <person name="Li P.W."/>
            <person name="Adams M.D."/>
            <person name="Amanatides P.G."/>
            <person name="Baden-Tillson H."/>
            <person name="Barnstead M."/>
            <person name="Chin S.H."/>
            <person name="Dew I."/>
            <person name="Evans C.A."/>
            <person name="Ferriera S."/>
            <person name="Flanigan M."/>
            <person name="Fosler C."/>
            <person name="Glodek A."/>
            <person name="Gu Z."/>
            <person name="Holt R.A."/>
            <person name="Jennings D."/>
            <person name="Kraft C.L."/>
            <person name="Lu F."/>
            <person name="Nguyen T."/>
            <person name="Nusskern D.R."/>
            <person name="Pfannkoch C.M."/>
            <person name="Sitter C."/>
            <person name="Sutton G.G."/>
            <person name="Venter J.C."/>
            <person name="Wang Z."/>
            <person name="Woodage T."/>
            <person name="Zheng X.H."/>
            <person name="Zhong F."/>
        </authorList>
    </citation>
    <scope>NUCLEOTIDE SEQUENCE [LARGE SCALE GENOMIC DNA]</scope>
    <source>
        <strain>BN</strain>
        <strain evidence="3">Sprague-Dawley</strain>
    </source>
</reference>
<organism evidence="2 3">
    <name type="scientific">Rattus norvegicus</name>
    <name type="common">Rat</name>
    <dbReference type="NCBI Taxonomy" id="10116"/>
    <lineage>
        <taxon>Eukaryota</taxon>
        <taxon>Metazoa</taxon>
        <taxon>Chordata</taxon>
        <taxon>Craniata</taxon>
        <taxon>Vertebrata</taxon>
        <taxon>Euteleostomi</taxon>
        <taxon>Mammalia</taxon>
        <taxon>Eutheria</taxon>
        <taxon>Euarchontoglires</taxon>
        <taxon>Glires</taxon>
        <taxon>Rodentia</taxon>
        <taxon>Myomorpha</taxon>
        <taxon>Muroidea</taxon>
        <taxon>Muridae</taxon>
        <taxon>Murinae</taxon>
        <taxon>Rattus</taxon>
    </lineage>
</organism>
<protein>
    <submittedName>
        <fullName evidence="2">Bcl-2-related ovarian killer protein, isoform CRA_a</fullName>
    </submittedName>
</protein>
<sequence length="62" mass="6525">MGGCWLLCVCMAMFPDPKLLSPCCSQKVPGRKRRTSSSVWSAQTLASAPTGSWPHSAALAAS</sequence>
<evidence type="ECO:0000313" key="3">
    <source>
        <dbReference type="Proteomes" id="UP000234681"/>
    </source>
</evidence>
<gene>
    <name evidence="2 4" type="primary">Bok</name>
    <name evidence="2" type="ORF">rCG_55582</name>
</gene>
<evidence type="ECO:0000256" key="1">
    <source>
        <dbReference type="SAM" id="SignalP"/>
    </source>
</evidence>
<dbReference type="EMBL" id="CH473997">
    <property type="protein sequence ID" value="EDL91911.1"/>
    <property type="molecule type" value="Genomic_DNA"/>
</dbReference>
<feature type="signal peptide" evidence="1">
    <location>
        <begin position="1"/>
        <end position="20"/>
    </location>
</feature>
<evidence type="ECO:0000313" key="2">
    <source>
        <dbReference type="EMBL" id="EDL91911.1"/>
    </source>
</evidence>
<proteinExistence type="predicted"/>
<dbReference type="RGD" id="70984">
    <property type="gene designation" value="Bok"/>
</dbReference>
<dbReference type="Proteomes" id="UP000234681">
    <property type="component" value="Chromosome 9"/>
</dbReference>
<feature type="chain" id="PRO_5039946338" evidence="1">
    <location>
        <begin position="21"/>
        <end position="62"/>
    </location>
</feature>
<name>A6JR26_RAT</name>
<dbReference type="AlphaFoldDB" id="A6JR26"/>